<evidence type="ECO:0000256" key="3">
    <source>
        <dbReference type="ARBA" id="ARBA00012454"/>
    </source>
</evidence>
<comment type="catalytic activity">
    <reaction evidence="13 14">
        <text>2 cob(II)alamin + reduced [electron-transfer flavoprotein] + 2 ATP = 2 adenosylcob(III)alamin + 2 triphosphate + oxidized [electron-transfer flavoprotein] + 3 H(+)</text>
        <dbReference type="Rhea" id="RHEA:28671"/>
        <dbReference type="Rhea" id="RHEA-COMP:10685"/>
        <dbReference type="Rhea" id="RHEA-COMP:10686"/>
        <dbReference type="ChEBI" id="CHEBI:15378"/>
        <dbReference type="ChEBI" id="CHEBI:16304"/>
        <dbReference type="ChEBI" id="CHEBI:18036"/>
        <dbReference type="ChEBI" id="CHEBI:18408"/>
        <dbReference type="ChEBI" id="CHEBI:30616"/>
        <dbReference type="ChEBI" id="CHEBI:57692"/>
        <dbReference type="ChEBI" id="CHEBI:58307"/>
        <dbReference type="EC" id="2.5.1.17"/>
    </reaction>
</comment>
<comment type="pathway">
    <text evidence="1 14">Cofactor biosynthesis; adenosylcobalamin biosynthesis; adenosylcobalamin from cob(II)yrinate a,c-diamide: step 2/7.</text>
</comment>
<evidence type="ECO:0000256" key="9">
    <source>
        <dbReference type="ARBA" id="ARBA00031529"/>
    </source>
</evidence>
<keyword evidence="5 14" id="KW-0169">Cobalamin biosynthesis</keyword>
<comment type="similarity">
    <text evidence="2 14">Belongs to the Cob(I)alamin adenosyltransferase family.</text>
</comment>
<dbReference type="Gene3D" id="1.20.1200.10">
    <property type="entry name" value="Cobalamin adenosyltransferase-like"/>
    <property type="match status" value="1"/>
</dbReference>
<evidence type="ECO:0000256" key="2">
    <source>
        <dbReference type="ARBA" id="ARBA00007487"/>
    </source>
</evidence>
<evidence type="ECO:0000256" key="8">
    <source>
        <dbReference type="ARBA" id="ARBA00022840"/>
    </source>
</evidence>
<dbReference type="GO" id="GO:0009236">
    <property type="term" value="P:cobalamin biosynthetic process"/>
    <property type="evidence" value="ECO:0007669"/>
    <property type="project" value="UniProtKB-UniRule"/>
</dbReference>
<evidence type="ECO:0000256" key="12">
    <source>
        <dbReference type="ARBA" id="ARBA00048555"/>
    </source>
</evidence>
<dbReference type="InterPro" id="IPR016030">
    <property type="entry name" value="CblAdoTrfase-like"/>
</dbReference>
<organism evidence="16">
    <name type="scientific">Caldilineaceae bacterium SB0662_bin_9</name>
    <dbReference type="NCBI Taxonomy" id="2605258"/>
    <lineage>
        <taxon>Bacteria</taxon>
        <taxon>Bacillati</taxon>
        <taxon>Chloroflexota</taxon>
        <taxon>Caldilineae</taxon>
        <taxon>Caldilineales</taxon>
        <taxon>Caldilineaceae</taxon>
    </lineage>
</organism>
<evidence type="ECO:0000256" key="7">
    <source>
        <dbReference type="ARBA" id="ARBA00022741"/>
    </source>
</evidence>
<dbReference type="AlphaFoldDB" id="A0A6B1DU24"/>
<dbReference type="GO" id="GO:0005524">
    <property type="term" value="F:ATP binding"/>
    <property type="evidence" value="ECO:0007669"/>
    <property type="project" value="UniProtKB-UniRule"/>
</dbReference>
<protein>
    <recommendedName>
        <fullName evidence="4 14">Corrinoid adenosyltransferase</fullName>
        <ecNumber evidence="3 14">2.5.1.17</ecNumber>
    </recommendedName>
    <alternativeName>
        <fullName evidence="9 14">Cob(II)alamin adenosyltransferase</fullName>
    </alternativeName>
    <alternativeName>
        <fullName evidence="11 14">Cob(II)yrinic acid a,c-diamide adenosyltransferase</fullName>
    </alternativeName>
    <alternativeName>
        <fullName evidence="10 14">Cobinamide/cobalamin adenosyltransferase</fullName>
    </alternativeName>
</protein>
<evidence type="ECO:0000313" key="16">
    <source>
        <dbReference type="EMBL" id="MYD90486.1"/>
    </source>
</evidence>
<evidence type="ECO:0000256" key="11">
    <source>
        <dbReference type="ARBA" id="ARBA00033354"/>
    </source>
</evidence>
<reference evidence="16" key="1">
    <citation type="submission" date="2019-09" db="EMBL/GenBank/DDBJ databases">
        <title>Characterisation of the sponge microbiome using genome-centric metagenomics.</title>
        <authorList>
            <person name="Engelberts J.P."/>
            <person name="Robbins S.J."/>
            <person name="De Goeij J.M."/>
            <person name="Aranda M."/>
            <person name="Bell S.C."/>
            <person name="Webster N.S."/>
        </authorList>
    </citation>
    <scope>NUCLEOTIDE SEQUENCE</scope>
    <source>
        <strain evidence="16">SB0662_bin_9</strain>
    </source>
</reference>
<evidence type="ECO:0000256" key="14">
    <source>
        <dbReference type="RuleBase" id="RU366026"/>
    </source>
</evidence>
<keyword evidence="6 14" id="KW-0808">Transferase</keyword>
<feature type="domain" description="Cobalamin adenosyltransferase-like" evidence="15">
    <location>
        <begin position="8"/>
        <end position="51"/>
    </location>
</feature>
<keyword evidence="7 14" id="KW-0547">Nucleotide-binding</keyword>
<dbReference type="Pfam" id="PF01923">
    <property type="entry name" value="Cob_adeno_trans"/>
    <property type="match status" value="1"/>
</dbReference>
<evidence type="ECO:0000256" key="1">
    <source>
        <dbReference type="ARBA" id="ARBA00005121"/>
    </source>
</evidence>
<dbReference type="InterPro" id="IPR036451">
    <property type="entry name" value="CblAdoTrfase-like_sf"/>
</dbReference>
<accession>A0A6B1DU24</accession>
<dbReference type="PANTHER" id="PTHR12213:SF0">
    <property type="entry name" value="CORRINOID ADENOSYLTRANSFERASE MMAB"/>
    <property type="match status" value="1"/>
</dbReference>
<dbReference type="UniPathway" id="UPA00148">
    <property type="reaction ID" value="UER00233"/>
</dbReference>
<proteinExistence type="inferred from homology"/>
<dbReference type="GO" id="GO:0008817">
    <property type="term" value="F:corrinoid adenosyltransferase activity"/>
    <property type="evidence" value="ECO:0007669"/>
    <property type="project" value="UniProtKB-UniRule"/>
</dbReference>
<dbReference type="InterPro" id="IPR029499">
    <property type="entry name" value="PduO-typ"/>
</dbReference>
<evidence type="ECO:0000259" key="15">
    <source>
        <dbReference type="Pfam" id="PF01923"/>
    </source>
</evidence>
<evidence type="ECO:0000256" key="4">
    <source>
        <dbReference type="ARBA" id="ARBA00020963"/>
    </source>
</evidence>
<evidence type="ECO:0000256" key="6">
    <source>
        <dbReference type="ARBA" id="ARBA00022679"/>
    </source>
</evidence>
<evidence type="ECO:0000256" key="5">
    <source>
        <dbReference type="ARBA" id="ARBA00022573"/>
    </source>
</evidence>
<name>A0A6B1DU24_9CHLR</name>
<evidence type="ECO:0000256" key="10">
    <source>
        <dbReference type="ARBA" id="ARBA00033334"/>
    </source>
</evidence>
<sequence>MPDANWSNRARTICRWAKRRLVTLDSENPVRETCLHYLNRLSDTLFMWARLANQAHHQPVTLWDATQH</sequence>
<evidence type="ECO:0000256" key="13">
    <source>
        <dbReference type="ARBA" id="ARBA00048692"/>
    </source>
</evidence>
<comment type="catalytic activity">
    <reaction evidence="12 14">
        <text>2 cob(II)yrinate a,c diamide + reduced [electron-transfer flavoprotein] + 2 ATP = 2 adenosylcob(III)yrinate a,c-diamide + 2 triphosphate + oxidized [electron-transfer flavoprotein] + 3 H(+)</text>
        <dbReference type="Rhea" id="RHEA:11528"/>
        <dbReference type="Rhea" id="RHEA-COMP:10685"/>
        <dbReference type="Rhea" id="RHEA-COMP:10686"/>
        <dbReference type="ChEBI" id="CHEBI:15378"/>
        <dbReference type="ChEBI" id="CHEBI:18036"/>
        <dbReference type="ChEBI" id="CHEBI:30616"/>
        <dbReference type="ChEBI" id="CHEBI:57692"/>
        <dbReference type="ChEBI" id="CHEBI:58307"/>
        <dbReference type="ChEBI" id="CHEBI:58503"/>
        <dbReference type="ChEBI" id="CHEBI:58537"/>
        <dbReference type="EC" id="2.5.1.17"/>
    </reaction>
</comment>
<keyword evidence="8 14" id="KW-0067">ATP-binding</keyword>
<dbReference type="SUPFAM" id="SSF89028">
    <property type="entry name" value="Cobalamin adenosyltransferase-like"/>
    <property type="match status" value="1"/>
</dbReference>
<dbReference type="PANTHER" id="PTHR12213">
    <property type="entry name" value="CORRINOID ADENOSYLTRANSFERASE"/>
    <property type="match status" value="1"/>
</dbReference>
<gene>
    <name evidence="16" type="ORF">F4Y08_09160</name>
</gene>
<dbReference type="EMBL" id="VXPY01000063">
    <property type="protein sequence ID" value="MYD90486.1"/>
    <property type="molecule type" value="Genomic_DNA"/>
</dbReference>
<comment type="caution">
    <text evidence="16">The sequence shown here is derived from an EMBL/GenBank/DDBJ whole genome shotgun (WGS) entry which is preliminary data.</text>
</comment>
<dbReference type="EC" id="2.5.1.17" evidence="3 14"/>